<dbReference type="AlphaFoldDB" id="W9S7D0"/>
<evidence type="ECO:0000256" key="5">
    <source>
        <dbReference type="ARBA" id="ARBA00023242"/>
    </source>
</evidence>
<evidence type="ECO:0000256" key="4">
    <source>
        <dbReference type="ARBA" id="ARBA00023163"/>
    </source>
</evidence>
<keyword evidence="5" id="KW-0539">Nucleus</keyword>
<dbReference type="Proteomes" id="UP000030645">
    <property type="component" value="Unassembled WGS sequence"/>
</dbReference>
<dbReference type="GO" id="GO:0003677">
    <property type="term" value="F:DNA binding"/>
    <property type="evidence" value="ECO:0007669"/>
    <property type="project" value="UniProtKB-KW"/>
</dbReference>
<name>W9S7D0_9ROSA</name>
<dbReference type="InterPro" id="IPR015300">
    <property type="entry name" value="DNA-bd_pseudobarrel_sf"/>
</dbReference>
<keyword evidence="2" id="KW-0805">Transcription regulation</keyword>
<keyword evidence="7" id="KW-1185">Reference proteome</keyword>
<proteinExistence type="predicted"/>
<protein>
    <submittedName>
        <fullName evidence="6">Uncharacterized protein</fullName>
    </submittedName>
</protein>
<evidence type="ECO:0000313" key="6">
    <source>
        <dbReference type="EMBL" id="EXC30715.1"/>
    </source>
</evidence>
<keyword evidence="4" id="KW-0804">Transcription</keyword>
<comment type="subcellular location">
    <subcellularLocation>
        <location evidence="1">Nucleus</location>
    </subcellularLocation>
</comment>
<evidence type="ECO:0000256" key="2">
    <source>
        <dbReference type="ARBA" id="ARBA00023015"/>
    </source>
</evidence>
<evidence type="ECO:0000256" key="3">
    <source>
        <dbReference type="ARBA" id="ARBA00023125"/>
    </source>
</evidence>
<keyword evidence="3" id="KW-0238">DNA-binding</keyword>
<dbReference type="EMBL" id="KE346217">
    <property type="protein sequence ID" value="EXC30715.1"/>
    <property type="molecule type" value="Genomic_DNA"/>
</dbReference>
<organism evidence="6 7">
    <name type="scientific">Morus notabilis</name>
    <dbReference type="NCBI Taxonomy" id="981085"/>
    <lineage>
        <taxon>Eukaryota</taxon>
        <taxon>Viridiplantae</taxon>
        <taxon>Streptophyta</taxon>
        <taxon>Embryophyta</taxon>
        <taxon>Tracheophyta</taxon>
        <taxon>Spermatophyta</taxon>
        <taxon>Magnoliopsida</taxon>
        <taxon>eudicotyledons</taxon>
        <taxon>Gunneridae</taxon>
        <taxon>Pentapetalae</taxon>
        <taxon>rosids</taxon>
        <taxon>fabids</taxon>
        <taxon>Rosales</taxon>
        <taxon>Moraceae</taxon>
        <taxon>Moreae</taxon>
        <taxon>Morus</taxon>
    </lineage>
</organism>
<dbReference type="GO" id="GO:0005634">
    <property type="term" value="C:nucleus"/>
    <property type="evidence" value="ECO:0007669"/>
    <property type="project" value="UniProtKB-SubCell"/>
</dbReference>
<gene>
    <name evidence="6" type="ORF">L484_027890</name>
</gene>
<sequence length="103" mass="11869">MEPFEKTLTKTDVEHKLIVKNGWLGHLLPYPIPGSDAIPIPFKDDFGKDYTFGLRARSPKHGETYYTKPECMFKEWHGSLLRRSLRQGRKFTFGGISKANVQN</sequence>
<accession>W9S7D0</accession>
<reference evidence="7" key="1">
    <citation type="submission" date="2013-01" db="EMBL/GenBank/DDBJ databases">
        <title>Draft Genome Sequence of a Mulberry Tree, Morus notabilis C.K. Schneid.</title>
        <authorList>
            <person name="He N."/>
            <person name="Zhao S."/>
        </authorList>
    </citation>
    <scope>NUCLEOTIDE SEQUENCE</scope>
</reference>
<dbReference type="Gene3D" id="2.40.330.10">
    <property type="entry name" value="DNA-binding pseudobarrel domain"/>
    <property type="match status" value="1"/>
</dbReference>
<evidence type="ECO:0000313" key="7">
    <source>
        <dbReference type="Proteomes" id="UP000030645"/>
    </source>
</evidence>
<evidence type="ECO:0000256" key="1">
    <source>
        <dbReference type="ARBA" id="ARBA00004123"/>
    </source>
</evidence>